<dbReference type="Pfam" id="PF04397">
    <property type="entry name" value="LytTR"/>
    <property type="match status" value="1"/>
</dbReference>
<keyword evidence="1" id="KW-0472">Membrane</keyword>
<evidence type="ECO:0000256" key="1">
    <source>
        <dbReference type="SAM" id="Phobius"/>
    </source>
</evidence>
<sequence length="250" mass="29517">MSLQYGRVDLTILLSLELWVRILGSLCIWFGNKFTLDYILQSRIDSNKVSQLLPLEMILASVAVTSTIYFVFYTILLYLNDWDFEWARFLQGLFMTAVLSLLIVIFYAGIHIWQAWWNDGEFLFRKKDGNQPKSEWKDLITIENPRGSIKIDLNDVRYFISEFKVVFLVDASGKKRVTQYSLTELEKGLDDRFFRLNRRMLVTRQSVSHTKKLPNHRLLVTIGPPNAHYREPVSRYKSTRFKQWLRTSDT</sequence>
<dbReference type="PROSITE" id="PS50930">
    <property type="entry name" value="HTH_LYTTR"/>
    <property type="match status" value="1"/>
</dbReference>
<keyword evidence="1" id="KW-0812">Transmembrane</keyword>
<feature type="domain" description="HTH LytTR-type" evidence="2">
    <location>
        <begin position="140"/>
        <end position="247"/>
    </location>
</feature>
<dbReference type="SMART" id="SM00850">
    <property type="entry name" value="LytTR"/>
    <property type="match status" value="1"/>
</dbReference>
<dbReference type="Gene3D" id="2.40.50.1020">
    <property type="entry name" value="LytTr DNA-binding domain"/>
    <property type="match status" value="1"/>
</dbReference>
<proteinExistence type="predicted"/>
<feature type="transmembrane region" description="Helical" evidence="1">
    <location>
        <begin position="52"/>
        <end position="72"/>
    </location>
</feature>
<feature type="transmembrane region" description="Helical" evidence="1">
    <location>
        <begin position="92"/>
        <end position="117"/>
    </location>
</feature>
<evidence type="ECO:0000259" key="2">
    <source>
        <dbReference type="PROSITE" id="PS50930"/>
    </source>
</evidence>
<keyword evidence="1" id="KW-1133">Transmembrane helix</keyword>
<evidence type="ECO:0000313" key="3">
    <source>
        <dbReference type="EMBL" id="GGD50656.1"/>
    </source>
</evidence>
<evidence type="ECO:0000313" key="4">
    <source>
        <dbReference type="Proteomes" id="UP000625780"/>
    </source>
</evidence>
<accession>A0ABQ1QYX6</accession>
<dbReference type="InterPro" id="IPR007492">
    <property type="entry name" value="LytTR_DNA-bd_dom"/>
</dbReference>
<reference evidence="4" key="1">
    <citation type="journal article" date="2019" name="Int. J. Syst. Evol. Microbiol.">
        <title>The Global Catalogue of Microorganisms (GCM) 10K type strain sequencing project: providing services to taxonomists for standard genome sequencing and annotation.</title>
        <authorList>
            <consortium name="The Broad Institute Genomics Platform"/>
            <consortium name="The Broad Institute Genome Sequencing Center for Infectious Disease"/>
            <person name="Wu L."/>
            <person name="Ma J."/>
        </authorList>
    </citation>
    <scope>NUCLEOTIDE SEQUENCE [LARGE SCALE GENOMIC DNA]</scope>
    <source>
        <strain evidence="4">CGMCC 1.12606</strain>
    </source>
</reference>
<protein>
    <recommendedName>
        <fullName evidence="2">HTH LytTR-type domain-containing protein</fullName>
    </recommendedName>
</protein>
<feature type="transmembrane region" description="Helical" evidence="1">
    <location>
        <begin position="12"/>
        <end position="31"/>
    </location>
</feature>
<dbReference type="EMBL" id="BMFH01000001">
    <property type="protein sequence ID" value="GGD50656.1"/>
    <property type="molecule type" value="Genomic_DNA"/>
</dbReference>
<organism evidence="3 4">
    <name type="scientific">Muriicola marianensis</name>
    <dbReference type="NCBI Taxonomy" id="1324801"/>
    <lineage>
        <taxon>Bacteria</taxon>
        <taxon>Pseudomonadati</taxon>
        <taxon>Bacteroidota</taxon>
        <taxon>Flavobacteriia</taxon>
        <taxon>Flavobacteriales</taxon>
        <taxon>Flavobacteriaceae</taxon>
        <taxon>Muriicola</taxon>
    </lineage>
</organism>
<keyword evidence="4" id="KW-1185">Reference proteome</keyword>
<name>A0ABQ1QYX6_9FLAO</name>
<comment type="caution">
    <text evidence="3">The sequence shown here is derived from an EMBL/GenBank/DDBJ whole genome shotgun (WGS) entry which is preliminary data.</text>
</comment>
<dbReference type="Proteomes" id="UP000625780">
    <property type="component" value="Unassembled WGS sequence"/>
</dbReference>
<gene>
    <name evidence="3" type="ORF">GCM10011361_16650</name>
</gene>